<organism evidence="15 16">
    <name type="scientific">Turicibacter faecis</name>
    <dbReference type="NCBI Taxonomy" id="2963365"/>
    <lineage>
        <taxon>Bacteria</taxon>
        <taxon>Bacillati</taxon>
        <taxon>Bacillota</taxon>
        <taxon>Erysipelotrichia</taxon>
        <taxon>Erysipelotrichales</taxon>
        <taxon>Turicibacteraceae</taxon>
        <taxon>Turicibacter</taxon>
    </lineage>
</organism>
<evidence type="ECO:0000256" key="13">
    <source>
        <dbReference type="PIRNR" id="PIRNR002811"/>
    </source>
</evidence>
<dbReference type="PIRSF" id="PIRSF002811">
    <property type="entry name" value="DnaG"/>
    <property type="match status" value="1"/>
</dbReference>
<evidence type="ECO:0000256" key="7">
    <source>
        <dbReference type="ARBA" id="ARBA00022771"/>
    </source>
</evidence>
<dbReference type="Pfam" id="PF01807">
    <property type="entry name" value="Zn_ribbon_DnaG"/>
    <property type="match status" value="1"/>
</dbReference>
<dbReference type="PANTHER" id="PTHR30313">
    <property type="entry name" value="DNA PRIMASE"/>
    <property type="match status" value="1"/>
</dbReference>
<dbReference type="PROSITE" id="PS50880">
    <property type="entry name" value="TOPRIM"/>
    <property type="match status" value="1"/>
</dbReference>
<evidence type="ECO:0000256" key="11">
    <source>
        <dbReference type="ARBA" id="ARBA00023163"/>
    </source>
</evidence>
<evidence type="ECO:0000256" key="6">
    <source>
        <dbReference type="ARBA" id="ARBA00022723"/>
    </source>
</evidence>
<evidence type="ECO:0000256" key="3">
    <source>
        <dbReference type="ARBA" id="ARBA00022679"/>
    </source>
</evidence>
<dbReference type="InterPro" id="IPR016136">
    <property type="entry name" value="DNA_helicase_N/primase_C"/>
</dbReference>
<proteinExistence type="inferred from homology"/>
<evidence type="ECO:0000256" key="10">
    <source>
        <dbReference type="ARBA" id="ARBA00023125"/>
    </source>
</evidence>
<evidence type="ECO:0000256" key="4">
    <source>
        <dbReference type="ARBA" id="ARBA00022695"/>
    </source>
</evidence>
<dbReference type="Pfam" id="PF08275">
    <property type="entry name" value="DNAG_N"/>
    <property type="match status" value="1"/>
</dbReference>
<sequence>MGRNKIPQELFDEVIAKSDIVDVIGDYVQLSKAGKNYKGLCPFHGENTPSFVVSPDKGIYKCFGCGEGGNVVSFVSSIEAVSYPQAILKLAQRAGIQTDISVSSDSSLKEAKFKNEFAILEFAKGFYHYYLNHTKDGKEALSYLKERGIDSETIDAFGIGLAPSYSDALVKTLTNNQYPLELAAQVGLLNEHNGHYYDRFKSRIMFPISDKLGHVVGFSGRVFLDGDTHLGKYVNSPESNVFQKGKLIYHLNEAKRSIRRHNRVLLFEGFLDVIAAVKAGFDESVATMGTALTEEHSRELRRLTDKIILCFDGDKAGLSAASKAIPILMAQNFSISVAEFPNNMDPDEFIKTYGSEAFSKLIDQAIPAIDYQYLSIRRQFNLDFVSHREQFKRQIYHFAYTLQSATLKELILKKLAHDISIGEQSILQEFNYSSKSQVYKNVNINNNKNENVQIHSRQVRDTKYERSEKMLIHYMLKERRVALKVEKELNGYLNDSTRRNIVLYILDYYTTHETMNLQYFLNWIDEDLVKPITDIIFECESLPPLGDDEVINDLISVIKEYVYRVQMEQLKKQISEATLDHQKLELLGKVNQLKQQFEK</sequence>
<comment type="similarity">
    <text evidence="12 13">Belongs to the DnaG primase family.</text>
</comment>
<evidence type="ECO:0000313" key="15">
    <source>
        <dbReference type="EMBL" id="BEH90533.1"/>
    </source>
</evidence>
<comment type="cofactor">
    <cofactor evidence="12 13">
        <name>Zn(2+)</name>
        <dbReference type="ChEBI" id="CHEBI:29105"/>
    </cofactor>
    <text evidence="12 13">Binds 1 zinc ion per monomer.</text>
</comment>
<dbReference type="Gene3D" id="3.90.580.10">
    <property type="entry name" value="Zinc finger, CHC2-type domain"/>
    <property type="match status" value="1"/>
</dbReference>
<keyword evidence="4 12" id="KW-0548">Nucleotidyltransferase</keyword>
<comment type="function">
    <text evidence="12 13">RNA polymerase that catalyzes the synthesis of short RNA molecules used as primers for DNA polymerase during DNA replication.</text>
</comment>
<dbReference type="SMART" id="SM00493">
    <property type="entry name" value="TOPRIM"/>
    <property type="match status" value="1"/>
</dbReference>
<keyword evidence="2 12" id="KW-0639">Primosome</keyword>
<accession>A0ABM8IMD5</accession>
<dbReference type="Gene3D" id="1.10.860.10">
    <property type="entry name" value="DNAb Helicase, Chain A"/>
    <property type="match status" value="1"/>
</dbReference>
<evidence type="ECO:0000256" key="2">
    <source>
        <dbReference type="ARBA" id="ARBA00022515"/>
    </source>
</evidence>
<dbReference type="EMBL" id="AP028127">
    <property type="protein sequence ID" value="BEH90533.1"/>
    <property type="molecule type" value="Genomic_DNA"/>
</dbReference>
<dbReference type="InterPro" id="IPR013264">
    <property type="entry name" value="DNAG_N"/>
</dbReference>
<keyword evidence="10 12" id="KW-0238">DNA-binding</keyword>
<evidence type="ECO:0000313" key="16">
    <source>
        <dbReference type="Proteomes" id="UP001432099"/>
    </source>
</evidence>
<protein>
    <recommendedName>
        <fullName evidence="12 13">DNA primase</fullName>
        <ecNumber evidence="12">2.7.7.101</ecNumber>
    </recommendedName>
</protein>
<evidence type="ECO:0000259" key="14">
    <source>
        <dbReference type="PROSITE" id="PS50880"/>
    </source>
</evidence>
<name>A0ABM8IMD5_9FIRM</name>
<dbReference type="CDD" id="cd03364">
    <property type="entry name" value="TOPRIM_DnaG_primases"/>
    <property type="match status" value="1"/>
</dbReference>
<reference evidence="15" key="1">
    <citation type="journal article" date="2024" name="Int. J. Syst. Evol. Microbiol.">
        <title>Turicibacter faecis sp. nov., isolated from faeces of heart failure mouse model.</title>
        <authorList>
            <person name="Imamura Y."/>
            <person name="Motooka D."/>
            <person name="Nakajima Y."/>
            <person name="Ito S."/>
            <person name="Kitakaze M."/>
            <person name="Iida T."/>
            <person name="Nakamura S."/>
        </authorList>
    </citation>
    <scope>NUCLEOTIDE SEQUENCE</scope>
    <source>
        <strain evidence="15">TC023</strain>
    </source>
</reference>
<feature type="domain" description="Toprim" evidence="14">
    <location>
        <begin position="262"/>
        <end position="341"/>
    </location>
</feature>
<comment type="subunit">
    <text evidence="12">Monomer. Interacts with DnaB.</text>
</comment>
<dbReference type="Gene3D" id="3.40.1360.10">
    <property type="match status" value="1"/>
</dbReference>
<keyword evidence="9" id="KW-0460">Magnesium</keyword>
<gene>
    <name evidence="12 15" type="primary">dnaG</name>
    <name evidence="15" type="ORF">T23_06350</name>
</gene>
<dbReference type="InterPro" id="IPR034151">
    <property type="entry name" value="TOPRIM_DnaG_bac"/>
</dbReference>
<feature type="zinc finger region" description="CHC2-type" evidence="12">
    <location>
        <begin position="41"/>
        <end position="65"/>
    </location>
</feature>
<keyword evidence="5 12" id="KW-0235">DNA replication</keyword>
<dbReference type="EC" id="2.7.7.101" evidence="12"/>
<comment type="catalytic activity">
    <reaction evidence="12">
        <text>ssDNA + n NTP = ssDNA/pppN(pN)n-1 hybrid + (n-1) diphosphate.</text>
        <dbReference type="EC" id="2.7.7.101"/>
    </reaction>
</comment>
<dbReference type="Gene3D" id="3.90.980.10">
    <property type="entry name" value="DNA primase, catalytic core, N-terminal domain"/>
    <property type="match status" value="1"/>
</dbReference>
<evidence type="ECO:0000256" key="12">
    <source>
        <dbReference type="HAMAP-Rule" id="MF_00974"/>
    </source>
</evidence>
<dbReference type="InterPro" id="IPR030846">
    <property type="entry name" value="DnaG_bac"/>
</dbReference>
<keyword evidence="6 12" id="KW-0479">Metal-binding</keyword>
<dbReference type="Pfam" id="PF13155">
    <property type="entry name" value="Toprim_2"/>
    <property type="match status" value="1"/>
</dbReference>
<dbReference type="InterPro" id="IPR006295">
    <property type="entry name" value="DNA_primase_DnaG"/>
</dbReference>
<keyword evidence="16" id="KW-1185">Reference proteome</keyword>
<keyword evidence="8 12" id="KW-0862">Zinc</keyword>
<keyword evidence="11 12" id="KW-0804">Transcription</keyword>
<dbReference type="InterPro" id="IPR036977">
    <property type="entry name" value="DNA_primase_Znf_CHC2"/>
</dbReference>
<dbReference type="InterPro" id="IPR050219">
    <property type="entry name" value="DnaG_primase"/>
</dbReference>
<dbReference type="RefSeq" id="WP_262950443.1">
    <property type="nucleotide sequence ID" value="NZ_AP028127.1"/>
</dbReference>
<dbReference type="InterPro" id="IPR037068">
    <property type="entry name" value="DNA_primase_core_N_sf"/>
</dbReference>
<dbReference type="NCBIfam" id="TIGR01391">
    <property type="entry name" value="dnaG"/>
    <property type="match status" value="1"/>
</dbReference>
<comment type="domain">
    <text evidence="12">Contains an N-terminal zinc-binding domain, a central core domain that contains the primase activity, and a C-terminal DnaB-binding domain.</text>
</comment>
<dbReference type="Proteomes" id="UP001432099">
    <property type="component" value="Chromosome"/>
</dbReference>
<evidence type="ECO:0000256" key="1">
    <source>
        <dbReference type="ARBA" id="ARBA00022478"/>
    </source>
</evidence>
<keyword evidence="1 12" id="KW-0240">DNA-directed RNA polymerase</keyword>
<evidence type="ECO:0000256" key="8">
    <source>
        <dbReference type="ARBA" id="ARBA00022833"/>
    </source>
</evidence>
<dbReference type="SUPFAM" id="SSF56731">
    <property type="entry name" value="DNA primase core"/>
    <property type="match status" value="1"/>
</dbReference>
<keyword evidence="3 12" id="KW-0808">Transferase</keyword>
<dbReference type="PANTHER" id="PTHR30313:SF2">
    <property type="entry name" value="DNA PRIMASE"/>
    <property type="match status" value="1"/>
</dbReference>
<dbReference type="InterPro" id="IPR002694">
    <property type="entry name" value="Znf_CHC2"/>
</dbReference>
<dbReference type="HAMAP" id="MF_00974">
    <property type="entry name" value="DNA_primase_DnaG"/>
    <property type="match status" value="1"/>
</dbReference>
<evidence type="ECO:0000256" key="5">
    <source>
        <dbReference type="ARBA" id="ARBA00022705"/>
    </source>
</evidence>
<dbReference type="SMART" id="SM00400">
    <property type="entry name" value="ZnF_CHCC"/>
    <property type="match status" value="1"/>
</dbReference>
<evidence type="ECO:0000256" key="9">
    <source>
        <dbReference type="ARBA" id="ARBA00022842"/>
    </source>
</evidence>
<keyword evidence="7 12" id="KW-0863">Zinc-finger</keyword>
<dbReference type="SUPFAM" id="SSF57783">
    <property type="entry name" value="Zinc beta-ribbon"/>
    <property type="match status" value="1"/>
</dbReference>
<dbReference type="InterPro" id="IPR006171">
    <property type="entry name" value="TOPRIM_dom"/>
</dbReference>